<dbReference type="OrthoDB" id="9772456at2"/>
<evidence type="ECO:0000313" key="9">
    <source>
        <dbReference type="Proteomes" id="UP000075806"/>
    </source>
</evidence>
<reference evidence="8" key="1">
    <citation type="submission" date="2016-02" db="EMBL/GenBank/DDBJ databases">
        <title>Genome sequence of Bacillus trypoxylicola KCTC 13244(T).</title>
        <authorList>
            <person name="Jeong H."/>
            <person name="Park S.-H."/>
            <person name="Choi S.-K."/>
        </authorList>
    </citation>
    <scope>NUCLEOTIDE SEQUENCE [LARGE SCALE GENOMIC DNA]</scope>
    <source>
        <strain evidence="8">KCTC 13244</strain>
    </source>
</reference>
<name>A0A161Q9A0_9BACI</name>
<dbReference type="STRING" id="519424.AZF04_15210"/>
<evidence type="ECO:0000256" key="3">
    <source>
        <dbReference type="ARBA" id="ARBA00022723"/>
    </source>
</evidence>
<dbReference type="RefSeq" id="WP_061947675.1">
    <property type="nucleotide sequence ID" value="NZ_LTAO01000004.1"/>
</dbReference>
<evidence type="ECO:0000256" key="4">
    <source>
        <dbReference type="ARBA" id="ARBA00022801"/>
    </source>
</evidence>
<comment type="cofactor">
    <cofactor evidence="2 6 7">
        <name>Mg(2+)</name>
        <dbReference type="ChEBI" id="CHEBI:18420"/>
    </cofactor>
</comment>
<evidence type="ECO:0000256" key="1">
    <source>
        <dbReference type="ARBA" id="ARBA00001033"/>
    </source>
</evidence>
<dbReference type="InterPro" id="IPR020583">
    <property type="entry name" value="Inositol_monoP_metal-BS"/>
</dbReference>
<accession>A0A161Q9A0</accession>
<evidence type="ECO:0000256" key="5">
    <source>
        <dbReference type="ARBA" id="ARBA00022842"/>
    </source>
</evidence>
<keyword evidence="5 6" id="KW-0460">Magnesium</keyword>
<dbReference type="AlphaFoldDB" id="A0A161Q9A0"/>
<dbReference type="GO" id="GO:0007165">
    <property type="term" value="P:signal transduction"/>
    <property type="evidence" value="ECO:0007669"/>
    <property type="project" value="TreeGrafter"/>
</dbReference>
<dbReference type="PANTHER" id="PTHR20854:SF4">
    <property type="entry name" value="INOSITOL-1-MONOPHOSPHATASE-RELATED"/>
    <property type="match status" value="1"/>
</dbReference>
<comment type="caution">
    <text evidence="8">The sequence shown here is derived from an EMBL/GenBank/DDBJ whole genome shotgun (WGS) entry which is preliminary data.</text>
</comment>
<dbReference type="InterPro" id="IPR033942">
    <property type="entry name" value="IMPase"/>
</dbReference>
<dbReference type="EC" id="3.1.3.25" evidence="7"/>
<keyword evidence="3 6" id="KW-0479">Metal-binding</keyword>
<protein>
    <recommendedName>
        <fullName evidence="7">Inositol-1-monophosphatase</fullName>
        <ecNumber evidence="7">3.1.3.25</ecNumber>
    </recommendedName>
</protein>
<feature type="binding site" evidence="6">
    <location>
        <position position="90"/>
    </location>
    <ligand>
        <name>Mg(2+)</name>
        <dbReference type="ChEBI" id="CHEBI:18420"/>
        <label>2</label>
    </ligand>
</feature>
<organism evidence="8 9">
    <name type="scientific">Alkalihalobacillus trypoxylicola</name>
    <dbReference type="NCBI Taxonomy" id="519424"/>
    <lineage>
        <taxon>Bacteria</taxon>
        <taxon>Bacillati</taxon>
        <taxon>Bacillota</taxon>
        <taxon>Bacilli</taxon>
        <taxon>Bacillales</taxon>
        <taxon>Bacillaceae</taxon>
        <taxon>Alkalihalobacillus</taxon>
    </lineage>
</organism>
<dbReference type="GO" id="GO:0006020">
    <property type="term" value="P:inositol metabolic process"/>
    <property type="evidence" value="ECO:0007669"/>
    <property type="project" value="TreeGrafter"/>
</dbReference>
<dbReference type="Gene3D" id="3.30.540.10">
    <property type="entry name" value="Fructose-1,6-Bisphosphatase, subunit A, domain 1"/>
    <property type="match status" value="1"/>
</dbReference>
<feature type="binding site" evidence="6">
    <location>
        <position position="92"/>
    </location>
    <ligand>
        <name>Mg(2+)</name>
        <dbReference type="ChEBI" id="CHEBI:18420"/>
        <label>1</label>
        <note>catalytic</note>
    </ligand>
</feature>
<comment type="catalytic activity">
    <reaction evidence="1 7">
        <text>a myo-inositol phosphate + H2O = myo-inositol + phosphate</text>
        <dbReference type="Rhea" id="RHEA:24056"/>
        <dbReference type="ChEBI" id="CHEBI:15377"/>
        <dbReference type="ChEBI" id="CHEBI:17268"/>
        <dbReference type="ChEBI" id="CHEBI:43474"/>
        <dbReference type="ChEBI" id="CHEBI:84139"/>
        <dbReference type="EC" id="3.1.3.25"/>
    </reaction>
</comment>
<keyword evidence="9" id="KW-1185">Reference proteome</keyword>
<feature type="binding site" evidence="6">
    <location>
        <position position="72"/>
    </location>
    <ligand>
        <name>Mg(2+)</name>
        <dbReference type="ChEBI" id="CHEBI:18420"/>
        <label>1</label>
        <note>catalytic</note>
    </ligand>
</feature>
<proteinExistence type="inferred from homology"/>
<evidence type="ECO:0000313" key="8">
    <source>
        <dbReference type="EMBL" id="KYG33863.1"/>
    </source>
</evidence>
<gene>
    <name evidence="8" type="ORF">AZF04_15210</name>
</gene>
<dbReference type="CDD" id="cd01639">
    <property type="entry name" value="IMPase"/>
    <property type="match status" value="1"/>
</dbReference>
<feature type="binding site" evidence="6">
    <location>
        <position position="93"/>
    </location>
    <ligand>
        <name>Mg(2+)</name>
        <dbReference type="ChEBI" id="CHEBI:18420"/>
        <label>2</label>
    </ligand>
</feature>
<dbReference type="EMBL" id="LTAO01000004">
    <property type="protein sequence ID" value="KYG33863.1"/>
    <property type="molecule type" value="Genomic_DNA"/>
</dbReference>
<sequence>MMVRTMLLSEVALNVEKLIRRIGDSAMNDVTPIEIDTKKSRSDLVTSVDRELEENLIVGLKELVPEGKVLSEETCSQTMLEEFQWTWVIDPLDGTVNFVHDNQRYCISVALCYGEEPYLSWIYDLSNRVMYKAERGKGAYADDERIFCSNRARLEESLIGFGFSDGVKNHQKVTLHKLEFLLSHCRSVRISGSSCLDFALVATGRLDGFWHYDLEPWDIMAGRLLVSEAGGGISELNSSSMPIKPVCVVAGNSYIHKKLQNTLQL</sequence>
<dbReference type="PROSITE" id="PS00629">
    <property type="entry name" value="IMP_1"/>
    <property type="match status" value="1"/>
</dbReference>
<comment type="similarity">
    <text evidence="7">Belongs to the inositol monophosphatase superfamily.</text>
</comment>
<dbReference type="GO" id="GO:0046872">
    <property type="term" value="F:metal ion binding"/>
    <property type="evidence" value="ECO:0007669"/>
    <property type="project" value="UniProtKB-KW"/>
</dbReference>
<dbReference type="SUPFAM" id="SSF56655">
    <property type="entry name" value="Carbohydrate phosphatase"/>
    <property type="match status" value="1"/>
</dbReference>
<keyword evidence="4 7" id="KW-0378">Hydrolase</keyword>
<dbReference type="PANTHER" id="PTHR20854">
    <property type="entry name" value="INOSITOL MONOPHOSPHATASE"/>
    <property type="match status" value="1"/>
</dbReference>
<evidence type="ECO:0000256" key="7">
    <source>
        <dbReference type="RuleBase" id="RU364068"/>
    </source>
</evidence>
<evidence type="ECO:0000256" key="2">
    <source>
        <dbReference type="ARBA" id="ARBA00001946"/>
    </source>
</evidence>
<dbReference type="PRINTS" id="PR00377">
    <property type="entry name" value="IMPHPHTASES"/>
</dbReference>
<dbReference type="Gene3D" id="3.40.190.80">
    <property type="match status" value="1"/>
</dbReference>
<feature type="binding site" evidence="6">
    <location>
        <position position="218"/>
    </location>
    <ligand>
        <name>Mg(2+)</name>
        <dbReference type="ChEBI" id="CHEBI:18420"/>
        <label>1</label>
        <note>catalytic</note>
    </ligand>
</feature>
<dbReference type="Proteomes" id="UP000075806">
    <property type="component" value="Unassembled WGS sequence"/>
</dbReference>
<evidence type="ECO:0000256" key="6">
    <source>
        <dbReference type="PIRSR" id="PIRSR600760-2"/>
    </source>
</evidence>
<dbReference type="InterPro" id="IPR000760">
    <property type="entry name" value="Inositol_monophosphatase-like"/>
</dbReference>
<dbReference type="GO" id="GO:0008934">
    <property type="term" value="F:inositol monophosphate 1-phosphatase activity"/>
    <property type="evidence" value="ECO:0007669"/>
    <property type="project" value="InterPro"/>
</dbReference>
<dbReference type="Pfam" id="PF00459">
    <property type="entry name" value="Inositol_P"/>
    <property type="match status" value="1"/>
</dbReference>